<protein>
    <submittedName>
        <fullName evidence="1">Uncharacterized protein</fullName>
    </submittedName>
</protein>
<proteinExistence type="predicted"/>
<evidence type="ECO:0000313" key="2">
    <source>
        <dbReference type="Proteomes" id="UP000732380"/>
    </source>
</evidence>
<accession>A0A9P7PV11</accession>
<name>A0A9P7PV11_9HYPO</name>
<comment type="caution">
    <text evidence="1">The sequence shown here is derived from an EMBL/GenBank/DDBJ whole genome shotgun (WGS) entry which is preliminary data.</text>
</comment>
<dbReference type="AlphaFoldDB" id="A0A9P7PV11"/>
<dbReference type="EMBL" id="SRQM01000803">
    <property type="protein sequence ID" value="KAG6105663.1"/>
    <property type="molecule type" value="Genomic_DNA"/>
</dbReference>
<keyword evidence="2" id="KW-1185">Reference proteome</keyword>
<reference evidence="1 2" key="1">
    <citation type="journal article" date="2020" name="bioRxiv">
        <title>Whole genome comparisons of ergot fungi reveals the divergence and evolution of species within the genus Claviceps are the result of varying mechanisms driving genome evolution and host range expansion.</title>
        <authorList>
            <person name="Wyka S.A."/>
            <person name="Mondo S.J."/>
            <person name="Liu M."/>
            <person name="Dettman J."/>
            <person name="Nalam V."/>
            <person name="Broders K.D."/>
        </authorList>
    </citation>
    <scope>NUCLEOTIDE SEQUENCE [LARGE SCALE GENOMIC DNA]</scope>
    <source>
        <strain evidence="1 2">LM576</strain>
    </source>
</reference>
<evidence type="ECO:0000313" key="1">
    <source>
        <dbReference type="EMBL" id="KAG6105663.1"/>
    </source>
</evidence>
<gene>
    <name evidence="1" type="ORF">E4U13_007788</name>
</gene>
<dbReference type="Proteomes" id="UP000732380">
    <property type="component" value="Unassembled WGS sequence"/>
</dbReference>
<sequence>MLLACKHEILNTNSRDTEIHGPKILLSSVWRGRREHAYAIRSLDRHLLDYQVCSRRVQKKSDAIFGRFAADRIEVSRAPILSGSMRALGIEWVPGYDNGRGLVNGHRGAAK</sequence>
<organism evidence="1 2">
    <name type="scientific">Claviceps humidiphila</name>
    <dbReference type="NCBI Taxonomy" id="1294629"/>
    <lineage>
        <taxon>Eukaryota</taxon>
        <taxon>Fungi</taxon>
        <taxon>Dikarya</taxon>
        <taxon>Ascomycota</taxon>
        <taxon>Pezizomycotina</taxon>
        <taxon>Sordariomycetes</taxon>
        <taxon>Hypocreomycetidae</taxon>
        <taxon>Hypocreales</taxon>
        <taxon>Clavicipitaceae</taxon>
        <taxon>Claviceps</taxon>
    </lineage>
</organism>